<evidence type="ECO:0000259" key="6">
    <source>
        <dbReference type="Pfam" id="PF02776"/>
    </source>
</evidence>
<dbReference type="InterPro" id="IPR045229">
    <property type="entry name" value="TPP_enz"/>
</dbReference>
<dbReference type="PANTHER" id="PTHR18968:SF120">
    <property type="entry name" value="ACETOLACTATE SYNTHASE LARGE SUBUNIT"/>
    <property type="match status" value="1"/>
</dbReference>
<dbReference type="Gene3D" id="3.40.50.1220">
    <property type="entry name" value="TPP-binding domain"/>
    <property type="match status" value="1"/>
</dbReference>
<keyword evidence="2 3" id="KW-0786">Thiamine pyrophosphate</keyword>
<dbReference type="NCBIfam" id="NF006052">
    <property type="entry name" value="PRK08199.1"/>
    <property type="match status" value="1"/>
</dbReference>
<dbReference type="RefSeq" id="WP_343838689.1">
    <property type="nucleotide sequence ID" value="NZ_BAAADO010000002.1"/>
</dbReference>
<dbReference type="EMBL" id="BAAADO010000002">
    <property type="protein sequence ID" value="GAA0487853.1"/>
    <property type="molecule type" value="Genomic_DNA"/>
</dbReference>
<feature type="domain" description="Thiamine pyrophosphate enzyme central" evidence="4">
    <location>
        <begin position="195"/>
        <end position="330"/>
    </location>
</feature>
<dbReference type="CDD" id="cd00568">
    <property type="entry name" value="TPP_enzymes"/>
    <property type="match status" value="1"/>
</dbReference>
<dbReference type="Gene3D" id="3.40.50.970">
    <property type="match status" value="2"/>
</dbReference>
<comment type="similarity">
    <text evidence="1 3">Belongs to the TPP enzyme family.</text>
</comment>
<gene>
    <name evidence="7" type="ORF">GCM10008986_11750</name>
</gene>
<evidence type="ECO:0000259" key="5">
    <source>
        <dbReference type="Pfam" id="PF02775"/>
    </source>
</evidence>
<evidence type="ECO:0000256" key="3">
    <source>
        <dbReference type="RuleBase" id="RU362132"/>
    </source>
</evidence>
<dbReference type="Pfam" id="PF02775">
    <property type="entry name" value="TPP_enzyme_C"/>
    <property type="match status" value="1"/>
</dbReference>
<comment type="caution">
    <text evidence="7">The sequence shown here is derived from an EMBL/GenBank/DDBJ whole genome shotgun (WGS) entry which is preliminary data.</text>
</comment>
<evidence type="ECO:0000313" key="8">
    <source>
        <dbReference type="Proteomes" id="UP001500880"/>
    </source>
</evidence>
<feature type="domain" description="Thiamine pyrophosphate enzyme TPP-binding" evidence="5">
    <location>
        <begin position="385"/>
        <end position="531"/>
    </location>
</feature>
<evidence type="ECO:0000259" key="4">
    <source>
        <dbReference type="Pfam" id="PF00205"/>
    </source>
</evidence>
<dbReference type="PANTHER" id="PTHR18968">
    <property type="entry name" value="THIAMINE PYROPHOSPHATE ENZYMES"/>
    <property type="match status" value="1"/>
</dbReference>
<reference evidence="7 8" key="1">
    <citation type="journal article" date="2019" name="Int. J. Syst. Evol. Microbiol.">
        <title>The Global Catalogue of Microorganisms (GCM) 10K type strain sequencing project: providing services to taxonomists for standard genome sequencing and annotation.</title>
        <authorList>
            <consortium name="The Broad Institute Genomics Platform"/>
            <consortium name="The Broad Institute Genome Sequencing Center for Infectious Disease"/>
            <person name="Wu L."/>
            <person name="Ma J."/>
        </authorList>
    </citation>
    <scope>NUCLEOTIDE SEQUENCE [LARGE SCALE GENOMIC DNA]</scope>
    <source>
        <strain evidence="7 8">JCM 12389</strain>
    </source>
</reference>
<dbReference type="InterPro" id="IPR012001">
    <property type="entry name" value="Thiamin_PyroP_enz_TPP-bd_dom"/>
</dbReference>
<protein>
    <submittedName>
        <fullName evidence="7">Thiamine pyrophosphate-binding protein</fullName>
    </submittedName>
</protein>
<dbReference type="Pfam" id="PF02776">
    <property type="entry name" value="TPP_enzyme_N"/>
    <property type="match status" value="1"/>
</dbReference>
<dbReference type="Proteomes" id="UP001500880">
    <property type="component" value="Unassembled WGS sequence"/>
</dbReference>
<evidence type="ECO:0000256" key="2">
    <source>
        <dbReference type="ARBA" id="ARBA00023052"/>
    </source>
</evidence>
<dbReference type="InterPro" id="IPR012000">
    <property type="entry name" value="Thiamin_PyroP_enz_cen_dom"/>
</dbReference>
<dbReference type="CDD" id="cd07035">
    <property type="entry name" value="TPP_PYR_POX_like"/>
    <property type="match status" value="1"/>
</dbReference>
<evidence type="ECO:0000313" key="7">
    <source>
        <dbReference type="EMBL" id="GAA0487853.1"/>
    </source>
</evidence>
<name>A0ABN1B0L3_9BACI</name>
<dbReference type="SUPFAM" id="SSF52518">
    <property type="entry name" value="Thiamin diphosphate-binding fold (THDP-binding)"/>
    <property type="match status" value="2"/>
</dbReference>
<organism evidence="7 8">
    <name type="scientific">Salinibacillus aidingensis</name>
    <dbReference type="NCBI Taxonomy" id="237684"/>
    <lineage>
        <taxon>Bacteria</taxon>
        <taxon>Bacillati</taxon>
        <taxon>Bacillota</taxon>
        <taxon>Bacilli</taxon>
        <taxon>Bacillales</taxon>
        <taxon>Bacillaceae</taxon>
        <taxon>Salinibacillus</taxon>
    </lineage>
</organism>
<evidence type="ECO:0000256" key="1">
    <source>
        <dbReference type="ARBA" id="ARBA00007812"/>
    </source>
</evidence>
<dbReference type="PROSITE" id="PS00187">
    <property type="entry name" value="TPP_ENZYMES"/>
    <property type="match status" value="1"/>
</dbReference>
<keyword evidence="8" id="KW-1185">Reference proteome</keyword>
<dbReference type="InterPro" id="IPR000399">
    <property type="entry name" value="TPP-bd_CS"/>
</dbReference>
<dbReference type="InterPro" id="IPR029035">
    <property type="entry name" value="DHS-like_NAD/FAD-binding_dom"/>
</dbReference>
<feature type="domain" description="Thiamine pyrophosphate enzyme N-terminal TPP-binding" evidence="6">
    <location>
        <begin position="9"/>
        <end position="126"/>
    </location>
</feature>
<dbReference type="Pfam" id="PF00205">
    <property type="entry name" value="TPP_enzyme_M"/>
    <property type="match status" value="1"/>
</dbReference>
<sequence length="556" mass="61167">MEKTQASLMTGAEGIVECLKIEEISKVFCVPGESYLPLLDGIYDEPDIALYSARHEGGASFMAEGYAKASGKPGVVMATRGVGASNLSIGVHTAYQDSTPMVVFIGQVSREVREREGFQEVNLQEMFRYTAKWAVEINEAKRVPELVQRAFRVAQTGRPGPVIISLPEDILKEKAVMNFGPKVIKPKPKPADSEIQEIEKLLKGAERPLIIAGGGVKAARAEDDFLSFVEQAGLPVLTAFRRHDVFPHHHEQFMGHLGLGTHPEIKKTLQEADVLFVLGSRLSEVTTQNYQFPQPRQRLIHIDIDAETIGKVFTPDIGVVADAKEALKGLQMIKGNEEWKDWSVQRRTAYEQAANIHASQDSSIYQQVYSSLIEDLPQGAMISNDAGNFAGWLHAYYPFRQKNTYIGPTSGAMGYGMPAALGAKLAHPDRPVISLSGDGGFMMTMQEMETAVRYRIPVIALVFNNQSYGTIRMHQEIHHPGRVMGTSLSDADFARYAESMGAIGIVVKGGTEFKAALSKALSQEKPAVIDIKCDAEQISVGKTIQQIREQSITYNK</sequence>
<dbReference type="InterPro" id="IPR011766">
    <property type="entry name" value="TPP_enzyme_TPP-bd"/>
</dbReference>
<proteinExistence type="inferred from homology"/>
<accession>A0ABN1B0L3</accession>
<dbReference type="InterPro" id="IPR029061">
    <property type="entry name" value="THDP-binding"/>
</dbReference>
<dbReference type="SUPFAM" id="SSF52467">
    <property type="entry name" value="DHS-like NAD/FAD-binding domain"/>
    <property type="match status" value="1"/>
</dbReference>